<dbReference type="InterPro" id="IPR024031">
    <property type="entry name" value="MSMEG_5819/OxyR"/>
</dbReference>
<dbReference type="NCBIfam" id="TIGR04023">
    <property type="entry name" value="PPOX_MSMEG_5819"/>
    <property type="match status" value="1"/>
</dbReference>
<name>A0AAE4CL70_9ACTN</name>
<dbReference type="InterPro" id="IPR012349">
    <property type="entry name" value="Split_barrel_FMN-bd"/>
</dbReference>
<dbReference type="GO" id="GO:0005829">
    <property type="term" value="C:cytosol"/>
    <property type="evidence" value="ECO:0007669"/>
    <property type="project" value="TreeGrafter"/>
</dbReference>
<organism evidence="3 4">
    <name type="scientific">Haloactinomyces albus</name>
    <dbReference type="NCBI Taxonomy" id="1352928"/>
    <lineage>
        <taxon>Bacteria</taxon>
        <taxon>Bacillati</taxon>
        <taxon>Actinomycetota</taxon>
        <taxon>Actinomycetes</taxon>
        <taxon>Actinopolysporales</taxon>
        <taxon>Actinopolysporaceae</taxon>
        <taxon>Haloactinomyces</taxon>
    </lineage>
</organism>
<reference evidence="3" key="1">
    <citation type="submission" date="2023-07" db="EMBL/GenBank/DDBJ databases">
        <title>Sequencing the genomes of 1000 actinobacteria strains.</title>
        <authorList>
            <person name="Klenk H.-P."/>
        </authorList>
    </citation>
    <scope>NUCLEOTIDE SEQUENCE</scope>
    <source>
        <strain evidence="3">DSM 45977</strain>
    </source>
</reference>
<dbReference type="EMBL" id="JAVDXW010000001">
    <property type="protein sequence ID" value="MDR7301975.1"/>
    <property type="molecule type" value="Genomic_DNA"/>
</dbReference>
<proteinExistence type="predicted"/>
<evidence type="ECO:0000256" key="1">
    <source>
        <dbReference type="ARBA" id="ARBA00023002"/>
    </source>
</evidence>
<feature type="domain" description="Pyridoxamine 5'-phosphate oxidase N-terminal" evidence="2">
    <location>
        <begin position="8"/>
        <end position="95"/>
    </location>
</feature>
<protein>
    <submittedName>
        <fullName evidence="3">Pyridoxamine 5'-phosphate oxidase family protein</fullName>
    </submittedName>
</protein>
<accession>A0AAE4CL70</accession>
<gene>
    <name evidence="3" type="ORF">JOF55_002156</name>
</gene>
<keyword evidence="4" id="KW-1185">Reference proteome</keyword>
<evidence type="ECO:0000313" key="4">
    <source>
        <dbReference type="Proteomes" id="UP001180845"/>
    </source>
</evidence>
<keyword evidence="1" id="KW-0560">Oxidoreductase</keyword>
<dbReference type="Gene3D" id="2.30.110.10">
    <property type="entry name" value="Electron Transport, Fmn-binding Protein, Chain A"/>
    <property type="match status" value="1"/>
</dbReference>
<dbReference type="InterPro" id="IPR011576">
    <property type="entry name" value="Pyridox_Oxase_N"/>
</dbReference>
<dbReference type="SUPFAM" id="SSF50475">
    <property type="entry name" value="FMN-binding split barrel"/>
    <property type="match status" value="1"/>
</dbReference>
<dbReference type="PANTHER" id="PTHR35176:SF6">
    <property type="entry name" value="HEME OXYGENASE HI_0854-RELATED"/>
    <property type="match status" value="1"/>
</dbReference>
<dbReference type="Pfam" id="PF01243">
    <property type="entry name" value="PNPOx_N"/>
    <property type="match status" value="1"/>
</dbReference>
<dbReference type="AlphaFoldDB" id="A0AAE4CL70"/>
<dbReference type="Proteomes" id="UP001180845">
    <property type="component" value="Unassembled WGS sequence"/>
</dbReference>
<sequence>MSVFSTSELAYLEEGNRLGRLATVDAAGRPHVVPVGWNYNPNTDTIDIGGRDFSNTKKFRNVRESPNVAFVVDDVPPPWNPRCVQVRGTGEALDSATWPDGSARDAIIRITPHKVVSWGLDSVDGH</sequence>
<dbReference type="InterPro" id="IPR052019">
    <property type="entry name" value="F420H2_bilvrd_red/Heme_oxyg"/>
</dbReference>
<evidence type="ECO:0000313" key="3">
    <source>
        <dbReference type="EMBL" id="MDR7301975.1"/>
    </source>
</evidence>
<comment type="caution">
    <text evidence="3">The sequence shown here is derived from an EMBL/GenBank/DDBJ whole genome shotgun (WGS) entry which is preliminary data.</text>
</comment>
<evidence type="ECO:0000259" key="2">
    <source>
        <dbReference type="Pfam" id="PF01243"/>
    </source>
</evidence>
<dbReference type="RefSeq" id="WP_310273086.1">
    <property type="nucleotide sequence ID" value="NZ_JAVDXW010000001.1"/>
</dbReference>
<dbReference type="PANTHER" id="PTHR35176">
    <property type="entry name" value="HEME OXYGENASE HI_0854-RELATED"/>
    <property type="match status" value="1"/>
</dbReference>
<dbReference type="GO" id="GO:0070967">
    <property type="term" value="F:coenzyme F420 binding"/>
    <property type="evidence" value="ECO:0007669"/>
    <property type="project" value="TreeGrafter"/>
</dbReference>
<dbReference type="GO" id="GO:0016627">
    <property type="term" value="F:oxidoreductase activity, acting on the CH-CH group of donors"/>
    <property type="evidence" value="ECO:0007669"/>
    <property type="project" value="TreeGrafter"/>
</dbReference>